<evidence type="ECO:0000256" key="2">
    <source>
        <dbReference type="ARBA" id="ARBA00006809"/>
    </source>
</evidence>
<feature type="compositionally biased region" description="Acidic residues" evidence="4">
    <location>
        <begin position="828"/>
        <end position="842"/>
    </location>
</feature>
<dbReference type="OMA" id="VWKHDDP"/>
<feature type="compositionally biased region" description="Acidic residues" evidence="4">
    <location>
        <begin position="733"/>
        <end position="757"/>
    </location>
</feature>
<keyword evidence="6" id="KW-1185">Reference proteome</keyword>
<dbReference type="SUPFAM" id="SSF48371">
    <property type="entry name" value="ARM repeat"/>
    <property type="match status" value="1"/>
</dbReference>
<dbReference type="EMBL" id="KB705991">
    <property type="protein sequence ID" value="EMR69948.1"/>
    <property type="molecule type" value="Genomic_DNA"/>
</dbReference>
<feature type="compositionally biased region" description="Polar residues" evidence="4">
    <location>
        <begin position="939"/>
        <end position="948"/>
    </location>
</feature>
<gene>
    <name evidence="5" type="ORF">UCREL1_3018</name>
</gene>
<dbReference type="Pfam" id="PF04931">
    <property type="entry name" value="DNA_pol_phi"/>
    <property type="match status" value="1"/>
</dbReference>
<name>M7SZG8_EUTLA</name>
<dbReference type="STRING" id="1287681.M7SZG8"/>
<dbReference type="HOGENOM" id="CLU_005212_1_0_1"/>
<dbReference type="InterPro" id="IPR007015">
    <property type="entry name" value="DNA_pol_V/MYBBP1A"/>
</dbReference>
<evidence type="ECO:0000256" key="4">
    <source>
        <dbReference type="SAM" id="MobiDB-lite"/>
    </source>
</evidence>
<evidence type="ECO:0000256" key="3">
    <source>
        <dbReference type="ARBA" id="ARBA00023242"/>
    </source>
</evidence>
<dbReference type="AlphaFoldDB" id="M7SZG8"/>
<feature type="region of interest" description="Disordered" evidence="4">
    <location>
        <begin position="1"/>
        <end position="65"/>
    </location>
</feature>
<dbReference type="KEGG" id="ela:UCREL1_3018"/>
<evidence type="ECO:0000313" key="6">
    <source>
        <dbReference type="Proteomes" id="UP000012174"/>
    </source>
</evidence>
<feature type="compositionally biased region" description="Acidic residues" evidence="4">
    <location>
        <begin position="772"/>
        <end position="800"/>
    </location>
</feature>
<dbReference type="eggNOG" id="KOG1926">
    <property type="taxonomic scope" value="Eukaryota"/>
</dbReference>
<proteinExistence type="inferred from homology"/>
<accession>M7SZG8</accession>
<organism evidence="5 6">
    <name type="scientific">Eutypa lata (strain UCR-EL1)</name>
    <name type="common">Grapevine dieback disease fungus</name>
    <name type="synonym">Eutypa armeniacae</name>
    <dbReference type="NCBI Taxonomy" id="1287681"/>
    <lineage>
        <taxon>Eukaryota</taxon>
        <taxon>Fungi</taxon>
        <taxon>Dikarya</taxon>
        <taxon>Ascomycota</taxon>
        <taxon>Pezizomycotina</taxon>
        <taxon>Sordariomycetes</taxon>
        <taxon>Xylariomycetidae</taxon>
        <taxon>Xylariales</taxon>
        <taxon>Diatrypaceae</taxon>
        <taxon>Eutypa</taxon>
    </lineage>
</organism>
<feature type="region of interest" description="Disordered" evidence="4">
    <location>
        <begin position="939"/>
        <end position="962"/>
    </location>
</feature>
<dbReference type="GO" id="GO:0000182">
    <property type="term" value="F:rDNA binding"/>
    <property type="evidence" value="ECO:0007669"/>
    <property type="project" value="TreeGrafter"/>
</dbReference>
<dbReference type="GO" id="GO:0005730">
    <property type="term" value="C:nucleolus"/>
    <property type="evidence" value="ECO:0007669"/>
    <property type="project" value="InterPro"/>
</dbReference>
<dbReference type="Proteomes" id="UP000012174">
    <property type="component" value="Unassembled WGS sequence"/>
</dbReference>
<feature type="compositionally biased region" description="Basic residues" evidence="4">
    <location>
        <begin position="1"/>
        <end position="10"/>
    </location>
</feature>
<feature type="region of interest" description="Disordered" evidence="4">
    <location>
        <begin position="733"/>
        <end position="805"/>
    </location>
</feature>
<dbReference type="InterPro" id="IPR016024">
    <property type="entry name" value="ARM-type_fold"/>
</dbReference>
<protein>
    <submittedName>
        <fullName evidence="5">Putative dna polymerase protein</fullName>
    </submittedName>
</protein>
<sequence length="1054" mass="117113">MGKSNKRKREAKANNANGNQQSQKRTKTTHSNKVNFEGDLDASTSQQQLDKSPFPEKPTPEDRKREATVYELLGSADIAERLAAADALVTGLLGGEGSDGSPEPVLERHLEKRLFRGLASSRNASRVGFSLVLTEILGQLFGSKNLSRSKYTGLTFDKVLGILVEKTQASGSAPGQEERDAYFGQLFGLQCFAEAKVLFDDTSRWVKVLDLLLKLADKKVWMRSQCGWVIVESLPQMGQEKAEETLQKLADIGLGKTAEGVGIWLKARNCYPRMKVPSKPWKDPLAAGSLPELARVLKENVRQDTGEDATVTKIKQSNWTAQLHFVWDLILASFTEQGDSSKSHNKDQLKLFWGTVVDDGLFSKHASEGQKFRGFMIFRKFLDGLRSGHESLIRELFTRNLMTCLMNQAAKEDRYLHLAAMKTLKSIEQCVENSPDLLVPILKELFGKFGTYGFDQRTNSKTVEKLLQWTTPVNIEIVFKLIHDPVVAMTKSEAGEVENLRQIYAHYLFKLTTQAKSDSESVGDKISVVEFGITELASCAYSNKQQFQPPLSEKTREVFRSRLSSAFARLTKQREDFAKLCDAVVSIDISAVTMSDEISAERSHALKAMRKLLKAGKKSGKKDADTSIGLALLYAITILQLYDGVPDAISILHDLQSCSEKVQTSDAGTSELLVEILLSLVSRPSTMMRQVSQQVFEAFTSQISPDALQLLTDPLMAEENTKGYQALFENLEDEEMIDADGTDQSEDEDDVEEDDMSEIGSDVEFVTLNGAEPEDGADEDGENGDDDDEEEEEEEEEDAEQAEKDAQELADFDDALAKVLKSHRLDKDEDAESSDNDSDMTDSEMMALEDKLVEVFKQRAKKLGTKSQKKDHKETVLNFKRRALDLLDIYVKHEAANPVAFNIILPLLQLVRTTGDKPLANKATNTILDFTKALKKARNGTTATSNDHQVPPTTTTTPDSSGEQQLLKLLRDIHREASQDPSHAFARAASAASLLVASSLFAADKDNIRRIAAVYADTQGDWVVGKIRLQPILFSDWTNWCQSQAQAANAQQQQ</sequence>
<dbReference type="PANTHER" id="PTHR13213">
    <property type="entry name" value="MYB-BINDING PROTEIN 1A FAMILY MEMBER"/>
    <property type="match status" value="1"/>
</dbReference>
<feature type="compositionally biased region" description="Polar residues" evidence="4">
    <location>
        <begin position="14"/>
        <end position="23"/>
    </location>
</feature>
<reference evidence="6" key="1">
    <citation type="journal article" date="2013" name="Genome Announc.">
        <title>Draft genome sequence of the grapevine dieback fungus Eutypa lata UCR-EL1.</title>
        <authorList>
            <person name="Blanco-Ulate B."/>
            <person name="Rolshausen P.E."/>
            <person name="Cantu D."/>
        </authorList>
    </citation>
    <scope>NUCLEOTIDE SEQUENCE [LARGE SCALE GENOMIC DNA]</scope>
    <source>
        <strain evidence="6">UCR-EL1</strain>
    </source>
</reference>
<feature type="region of interest" description="Disordered" evidence="4">
    <location>
        <begin position="823"/>
        <end position="842"/>
    </location>
</feature>
<evidence type="ECO:0000256" key="1">
    <source>
        <dbReference type="ARBA" id="ARBA00004123"/>
    </source>
</evidence>
<dbReference type="GO" id="GO:0006355">
    <property type="term" value="P:regulation of DNA-templated transcription"/>
    <property type="evidence" value="ECO:0007669"/>
    <property type="project" value="InterPro"/>
</dbReference>
<keyword evidence="3" id="KW-0539">Nucleus</keyword>
<dbReference type="OrthoDB" id="342531at2759"/>
<evidence type="ECO:0000313" key="5">
    <source>
        <dbReference type="EMBL" id="EMR69948.1"/>
    </source>
</evidence>
<comment type="subcellular location">
    <subcellularLocation>
        <location evidence="1">Nucleus</location>
    </subcellularLocation>
</comment>
<dbReference type="PANTHER" id="PTHR13213:SF2">
    <property type="entry name" value="MYB-BINDING PROTEIN 1A"/>
    <property type="match status" value="1"/>
</dbReference>
<comment type="similarity">
    <text evidence="2">Belongs to the MYBBP1A family.</text>
</comment>